<reference evidence="3" key="1">
    <citation type="submission" date="2022-12" db="EMBL/GenBank/DDBJ databases">
        <authorList>
            <person name="Petersen C."/>
        </authorList>
    </citation>
    <scope>NUCLEOTIDE SEQUENCE</scope>
    <source>
        <strain evidence="3">IBT 29677</strain>
    </source>
</reference>
<dbReference type="OrthoDB" id="5068804at2759"/>
<proteinExistence type="predicted"/>
<dbReference type="EMBL" id="JAPZBU010000011">
    <property type="protein sequence ID" value="KAJ5379642.1"/>
    <property type="molecule type" value="Genomic_DNA"/>
</dbReference>
<dbReference type="InterPro" id="IPR031348">
    <property type="entry name" value="PigL_N"/>
</dbReference>
<evidence type="ECO:0000313" key="3">
    <source>
        <dbReference type="EMBL" id="KAJ5379642.1"/>
    </source>
</evidence>
<sequence length="429" mass="47258">MAESIGLASGILTLATFAFQCSISLYETVDSFRSHPKRVRDLLDELEALSAVLAPPRRPGEVEFGRRSLIFGPTTVAVREQFQQEVLQCASRSNSSRTSFRDWARLTYMGDNIDDFRDLLAGYKATINIALTDANLRLSAVAVENIGDYESLIQDAKEDLGARLESIDRKLEELAQKDVAPSGADATELRSLREERLSTEKCLQICAQLSSHIDQIQLMSDEAGSSRGPGGAEASPESVTNEGLQECKNSLAATATKLEKHMRDVMDRLLAKSRTATSSDEDAQDLSRLRDEWETARQCLDICSRADSHLKENVSIIENHGTGDSLQFMVSANGKILHGKNRGLGWRNRQVGGYMSNESIQQLSKDLAAVHSSQLRDKVSISNHGFTPNPGDMEEGETTAEFKERYGQGFTLKPARTPDTQNLPRSASN</sequence>
<feature type="domain" description="Azaphilone pigments biosynthesis cluster protein L N-terminal" evidence="2">
    <location>
        <begin position="237"/>
        <end position="303"/>
    </location>
</feature>
<feature type="domain" description="Azaphilone pigments biosynthesis cluster protein L N-terminal" evidence="2">
    <location>
        <begin position="2"/>
        <end position="207"/>
    </location>
</feature>
<protein>
    <recommendedName>
        <fullName evidence="2">Azaphilone pigments biosynthesis cluster protein L N-terminal domain-containing protein</fullName>
    </recommendedName>
</protein>
<gene>
    <name evidence="3" type="ORF">N7509_012761</name>
</gene>
<name>A0A9W9SJK5_9EURO</name>
<feature type="compositionally biased region" description="Polar residues" evidence="1">
    <location>
        <begin position="418"/>
        <end position="429"/>
    </location>
</feature>
<dbReference type="GeneID" id="81376378"/>
<reference evidence="3" key="2">
    <citation type="journal article" date="2023" name="IMA Fungus">
        <title>Comparative genomic study of the Penicillium genus elucidates a diverse pangenome and 15 lateral gene transfer events.</title>
        <authorList>
            <person name="Petersen C."/>
            <person name="Sorensen T."/>
            <person name="Nielsen M.R."/>
            <person name="Sondergaard T.E."/>
            <person name="Sorensen J.L."/>
            <person name="Fitzpatrick D.A."/>
            <person name="Frisvad J.C."/>
            <person name="Nielsen K.L."/>
        </authorList>
    </citation>
    <scope>NUCLEOTIDE SEQUENCE</scope>
    <source>
        <strain evidence="3">IBT 29677</strain>
    </source>
</reference>
<comment type="caution">
    <text evidence="3">The sequence shown here is derived from an EMBL/GenBank/DDBJ whole genome shotgun (WGS) entry which is preliminary data.</text>
</comment>
<evidence type="ECO:0000313" key="4">
    <source>
        <dbReference type="Proteomes" id="UP001147747"/>
    </source>
</evidence>
<feature type="region of interest" description="Disordered" evidence="1">
    <location>
        <begin position="407"/>
        <end position="429"/>
    </location>
</feature>
<dbReference type="Proteomes" id="UP001147747">
    <property type="component" value="Unassembled WGS sequence"/>
</dbReference>
<organism evidence="3 4">
    <name type="scientific">Penicillium cosmopolitanum</name>
    <dbReference type="NCBI Taxonomy" id="1131564"/>
    <lineage>
        <taxon>Eukaryota</taxon>
        <taxon>Fungi</taxon>
        <taxon>Dikarya</taxon>
        <taxon>Ascomycota</taxon>
        <taxon>Pezizomycotina</taxon>
        <taxon>Eurotiomycetes</taxon>
        <taxon>Eurotiomycetidae</taxon>
        <taxon>Eurotiales</taxon>
        <taxon>Aspergillaceae</taxon>
        <taxon>Penicillium</taxon>
    </lineage>
</organism>
<accession>A0A9W9SJK5</accession>
<evidence type="ECO:0000259" key="2">
    <source>
        <dbReference type="Pfam" id="PF17111"/>
    </source>
</evidence>
<dbReference type="RefSeq" id="XP_056483428.1">
    <property type="nucleotide sequence ID" value="XM_056637398.1"/>
</dbReference>
<keyword evidence="4" id="KW-1185">Reference proteome</keyword>
<dbReference type="Pfam" id="PF17111">
    <property type="entry name" value="PigL_N"/>
    <property type="match status" value="2"/>
</dbReference>
<evidence type="ECO:0000256" key="1">
    <source>
        <dbReference type="SAM" id="MobiDB-lite"/>
    </source>
</evidence>
<feature type="region of interest" description="Disordered" evidence="1">
    <location>
        <begin position="221"/>
        <end position="244"/>
    </location>
</feature>
<dbReference type="AlphaFoldDB" id="A0A9W9SJK5"/>